<evidence type="ECO:0000313" key="2">
    <source>
        <dbReference type="EMBL" id="KAF7378410.1"/>
    </source>
</evidence>
<feature type="signal peptide" evidence="1">
    <location>
        <begin position="1"/>
        <end position="18"/>
    </location>
</feature>
<evidence type="ECO:0000256" key="1">
    <source>
        <dbReference type="SAM" id="SignalP"/>
    </source>
</evidence>
<feature type="chain" id="PRO_5034332100" evidence="1">
    <location>
        <begin position="19"/>
        <end position="97"/>
    </location>
</feature>
<gene>
    <name evidence="2" type="ORF">MSAN_00267600</name>
</gene>
<keyword evidence="3" id="KW-1185">Reference proteome</keyword>
<dbReference type="Proteomes" id="UP000623467">
    <property type="component" value="Unassembled WGS sequence"/>
</dbReference>
<organism evidence="2 3">
    <name type="scientific">Mycena sanguinolenta</name>
    <dbReference type="NCBI Taxonomy" id="230812"/>
    <lineage>
        <taxon>Eukaryota</taxon>
        <taxon>Fungi</taxon>
        <taxon>Dikarya</taxon>
        <taxon>Basidiomycota</taxon>
        <taxon>Agaricomycotina</taxon>
        <taxon>Agaricomycetes</taxon>
        <taxon>Agaricomycetidae</taxon>
        <taxon>Agaricales</taxon>
        <taxon>Marasmiineae</taxon>
        <taxon>Mycenaceae</taxon>
        <taxon>Mycena</taxon>
    </lineage>
</organism>
<reference evidence="2" key="1">
    <citation type="submission" date="2020-05" db="EMBL/GenBank/DDBJ databases">
        <title>Mycena genomes resolve the evolution of fungal bioluminescence.</title>
        <authorList>
            <person name="Tsai I.J."/>
        </authorList>
    </citation>
    <scope>NUCLEOTIDE SEQUENCE</scope>
    <source>
        <strain evidence="2">160909Yilan</strain>
    </source>
</reference>
<evidence type="ECO:0000313" key="3">
    <source>
        <dbReference type="Proteomes" id="UP000623467"/>
    </source>
</evidence>
<sequence length="97" mass="10068">MRAATTLKSSLLLLPVLAQTALMIFSKGNESTTVHLNVSGGIGGAGGGGTLSGGGGGTGEGPTVVLGDIVNQGPQLEEVLYHWDFWYWEKCTQFNSN</sequence>
<protein>
    <submittedName>
        <fullName evidence="2">Uncharacterized protein</fullName>
    </submittedName>
</protein>
<proteinExistence type="predicted"/>
<name>A0A8H6ZMZ3_9AGAR</name>
<dbReference type="AlphaFoldDB" id="A0A8H6ZMZ3"/>
<dbReference type="EMBL" id="JACAZH010000001">
    <property type="protein sequence ID" value="KAF7378410.1"/>
    <property type="molecule type" value="Genomic_DNA"/>
</dbReference>
<comment type="caution">
    <text evidence="2">The sequence shown here is derived from an EMBL/GenBank/DDBJ whole genome shotgun (WGS) entry which is preliminary data.</text>
</comment>
<keyword evidence="1" id="KW-0732">Signal</keyword>
<accession>A0A8H6ZMZ3</accession>